<name>A0A9D2AB96_9BACT</name>
<keyword evidence="1" id="KW-1133">Transmembrane helix</keyword>
<proteinExistence type="predicted"/>
<evidence type="ECO:0000313" key="2">
    <source>
        <dbReference type="EMBL" id="HIX03116.1"/>
    </source>
</evidence>
<feature type="transmembrane region" description="Helical" evidence="1">
    <location>
        <begin position="6"/>
        <end position="24"/>
    </location>
</feature>
<evidence type="ECO:0000256" key="1">
    <source>
        <dbReference type="SAM" id="Phobius"/>
    </source>
</evidence>
<feature type="transmembrane region" description="Helical" evidence="1">
    <location>
        <begin position="96"/>
        <end position="118"/>
    </location>
</feature>
<organism evidence="2 3">
    <name type="scientific">Candidatus Odoribacter faecigallinarum</name>
    <dbReference type="NCBI Taxonomy" id="2838706"/>
    <lineage>
        <taxon>Bacteria</taxon>
        <taxon>Pseudomonadati</taxon>
        <taxon>Bacteroidota</taxon>
        <taxon>Bacteroidia</taxon>
        <taxon>Bacteroidales</taxon>
        <taxon>Odoribacteraceae</taxon>
        <taxon>Odoribacter</taxon>
    </lineage>
</organism>
<evidence type="ECO:0000313" key="3">
    <source>
        <dbReference type="Proteomes" id="UP000824202"/>
    </source>
</evidence>
<dbReference type="Proteomes" id="UP000824202">
    <property type="component" value="Unassembled WGS sequence"/>
</dbReference>
<protein>
    <submittedName>
        <fullName evidence="2">Uncharacterized protein</fullName>
    </submittedName>
</protein>
<accession>A0A9D2AB96</accession>
<gene>
    <name evidence="2" type="ORF">H9863_03245</name>
</gene>
<dbReference type="EMBL" id="DXFT01000064">
    <property type="protein sequence ID" value="HIX03116.1"/>
    <property type="molecule type" value="Genomic_DNA"/>
</dbReference>
<feature type="transmembrane region" description="Helical" evidence="1">
    <location>
        <begin position="36"/>
        <end position="55"/>
    </location>
</feature>
<feature type="transmembrane region" description="Helical" evidence="1">
    <location>
        <begin position="67"/>
        <end position="84"/>
    </location>
</feature>
<comment type="caution">
    <text evidence="2">The sequence shown here is derived from an EMBL/GenBank/DDBJ whole genome shotgun (WGS) entry which is preliminary data.</text>
</comment>
<dbReference type="AlphaFoldDB" id="A0A9D2AB96"/>
<reference evidence="2" key="1">
    <citation type="journal article" date="2021" name="PeerJ">
        <title>Extensive microbial diversity within the chicken gut microbiome revealed by metagenomics and culture.</title>
        <authorList>
            <person name="Gilroy R."/>
            <person name="Ravi A."/>
            <person name="Getino M."/>
            <person name="Pursley I."/>
            <person name="Horton D.L."/>
            <person name="Alikhan N.F."/>
            <person name="Baker D."/>
            <person name="Gharbi K."/>
            <person name="Hall N."/>
            <person name="Watson M."/>
            <person name="Adriaenssens E.M."/>
            <person name="Foster-Nyarko E."/>
            <person name="Jarju S."/>
            <person name="Secka A."/>
            <person name="Antonio M."/>
            <person name="Oren A."/>
            <person name="Chaudhuri R.R."/>
            <person name="La Ragione R."/>
            <person name="Hildebrand F."/>
            <person name="Pallen M.J."/>
        </authorList>
    </citation>
    <scope>NUCLEOTIDE SEQUENCE</scope>
    <source>
        <strain evidence="2">23274</strain>
    </source>
</reference>
<keyword evidence="1" id="KW-0472">Membrane</keyword>
<sequence>MTVGVFYAWDFLVLIAMTVCYWHCPVRFIEKKQEYVKFALLFLSVYFFIFLVLRNICGWEDAVVHEVWWVLLFPCLWLGHRFYPFRAVRRNQHLNFFLFFMALYVIILYGSSMFVSAFGNM</sequence>
<keyword evidence="1" id="KW-0812">Transmembrane</keyword>
<reference evidence="2" key="2">
    <citation type="submission" date="2021-04" db="EMBL/GenBank/DDBJ databases">
        <authorList>
            <person name="Gilroy R."/>
        </authorList>
    </citation>
    <scope>NUCLEOTIDE SEQUENCE</scope>
    <source>
        <strain evidence="2">23274</strain>
    </source>
</reference>